<feature type="compositionally biased region" description="Basic and acidic residues" evidence="6">
    <location>
        <begin position="359"/>
        <end position="378"/>
    </location>
</feature>
<evidence type="ECO:0000256" key="3">
    <source>
        <dbReference type="ARBA" id="ARBA00023015"/>
    </source>
</evidence>
<protein>
    <submittedName>
        <fullName evidence="7">Uncharacterized protein</fullName>
    </submittedName>
</protein>
<comment type="similarity">
    <text evidence="2">Belongs to the Mediator complex subunit 27 family.</text>
</comment>
<evidence type="ECO:0000313" key="8">
    <source>
        <dbReference type="Proteomes" id="UP001365542"/>
    </source>
</evidence>
<keyword evidence="4" id="KW-0804">Transcription</keyword>
<name>A0AAV9XDV7_9PEZI</name>
<proteinExistence type="inferred from homology"/>
<organism evidence="7 8">
    <name type="scientific">Orbilia ellipsospora</name>
    <dbReference type="NCBI Taxonomy" id="2528407"/>
    <lineage>
        <taxon>Eukaryota</taxon>
        <taxon>Fungi</taxon>
        <taxon>Dikarya</taxon>
        <taxon>Ascomycota</taxon>
        <taxon>Pezizomycotina</taxon>
        <taxon>Orbiliomycetes</taxon>
        <taxon>Orbiliales</taxon>
        <taxon>Orbiliaceae</taxon>
        <taxon>Orbilia</taxon>
    </lineage>
</organism>
<evidence type="ECO:0000256" key="1">
    <source>
        <dbReference type="ARBA" id="ARBA00004123"/>
    </source>
</evidence>
<evidence type="ECO:0000256" key="4">
    <source>
        <dbReference type="ARBA" id="ARBA00023163"/>
    </source>
</evidence>
<dbReference type="Pfam" id="PF11571">
    <property type="entry name" value="Med27"/>
    <property type="match status" value="1"/>
</dbReference>
<evidence type="ECO:0000313" key="7">
    <source>
        <dbReference type="EMBL" id="KAK6540088.1"/>
    </source>
</evidence>
<feature type="compositionally biased region" description="Low complexity" evidence="6">
    <location>
        <begin position="18"/>
        <end position="42"/>
    </location>
</feature>
<feature type="region of interest" description="Disordered" evidence="6">
    <location>
        <begin position="157"/>
        <end position="200"/>
    </location>
</feature>
<evidence type="ECO:0000256" key="5">
    <source>
        <dbReference type="ARBA" id="ARBA00023242"/>
    </source>
</evidence>
<gene>
    <name evidence="7" type="ORF">TWF694_008918</name>
</gene>
<keyword evidence="8" id="KW-1185">Reference proteome</keyword>
<evidence type="ECO:0000256" key="6">
    <source>
        <dbReference type="SAM" id="MobiDB-lite"/>
    </source>
</evidence>
<dbReference type="EMBL" id="JAVHJO010000005">
    <property type="protein sequence ID" value="KAK6540088.1"/>
    <property type="molecule type" value="Genomic_DNA"/>
</dbReference>
<evidence type="ECO:0000256" key="2">
    <source>
        <dbReference type="ARBA" id="ARBA00008048"/>
    </source>
</evidence>
<comment type="caution">
    <text evidence="7">The sequence shown here is derived from an EMBL/GenBank/DDBJ whole genome shotgun (WGS) entry which is preliminary data.</text>
</comment>
<dbReference type="Proteomes" id="UP001365542">
    <property type="component" value="Unassembled WGS sequence"/>
</dbReference>
<reference evidence="7 8" key="1">
    <citation type="submission" date="2019-10" db="EMBL/GenBank/DDBJ databases">
        <authorList>
            <person name="Palmer J.M."/>
        </authorList>
    </citation>
    <scope>NUCLEOTIDE SEQUENCE [LARGE SCALE GENOMIC DNA]</scope>
    <source>
        <strain evidence="7 8">TWF694</strain>
    </source>
</reference>
<feature type="region of interest" description="Disordered" evidence="6">
    <location>
        <begin position="1"/>
        <end position="42"/>
    </location>
</feature>
<dbReference type="GO" id="GO:0016592">
    <property type="term" value="C:mediator complex"/>
    <property type="evidence" value="ECO:0007669"/>
    <property type="project" value="InterPro"/>
</dbReference>
<keyword evidence="5" id="KW-0539">Nucleus</keyword>
<keyword evidence="3" id="KW-0805">Transcription regulation</keyword>
<accession>A0AAV9XDV7</accession>
<feature type="compositionally biased region" description="Basic and acidic residues" evidence="6">
    <location>
        <begin position="171"/>
        <end position="199"/>
    </location>
</feature>
<comment type="subcellular location">
    <subcellularLocation>
        <location evidence="1">Nucleus</location>
    </subcellularLocation>
</comment>
<sequence length="417" mass="45869">MAIDSTKPKPGAPKTQNAATSTSSATPAQGTTGGAPKPGATLEDLDEATEETTLVSALSLLNQMHQKLILLRESIPHMVHPIMKASNYPTPEKLFDEFSKRTLKASEDLVDFTTLVSDEKWVFEKAAASRRDNGDNGEVKRWKSSAPVPVYLKDLVDASSSGGGSGSSKHAGKEGEAKKKEEEERKRREAEKDREREVAIDEVQGVESDEVRREIVEAFKKEHGDIEVTYEDDGKTIKVALPKHLNLIFSVELPSASAESNRYTVTLPVSSYLHILVLRSITTRPNAGSLKYLLDMLATYKSIYQTKCNHCSKLTNGPKADLPVVRRLKKTVTVVKKELMEIDEHKAGQAEGSKGAPKIKTENVKGKNPNNDKDKSQERNGPVVGGKGVKESGEGQEELEEELVKEFWVAHHESCVK</sequence>
<feature type="region of interest" description="Disordered" evidence="6">
    <location>
        <begin position="345"/>
        <end position="400"/>
    </location>
</feature>
<dbReference type="InterPro" id="IPR021627">
    <property type="entry name" value="Mediator_Med27"/>
</dbReference>
<dbReference type="AlphaFoldDB" id="A0AAV9XDV7"/>